<keyword evidence="1" id="KW-0689">Ribosomal protein</keyword>
<dbReference type="OrthoDB" id="3208495at2759"/>
<sequence>MESKRPNTWILTLIKTTSSLSFHGATLMDGIAEALRFLFLELVDDIYYRNLYDVIQTEIQLPYAHEFVWKPYKLFFKLEGAPIQRVYGEAYTLDRALEFEREIMSPAEEIRKNLPTDKKNVEIGVVLIIFHSDGMMLASFGTASLWPVYMKLANWSKYPSLKTDSLAWSHITYFPSIPPGFQDIYGEHFKAAASSKELRHVKIELLQAVWYLLLNDPPLSAFFSIDSSVIPLIMSKMMLMTMKYLSKYLCLLCLTKKCEVYQLGLKQDMTCRETKQRHDSEDLRKRVDESTHLVYKRGWGVDSEAVNNKLKLGSYLRIQNTFSNLFFEHGLDYPQMFGPNADYDTWGRIRDLLLHNMRILIARKDKGDKKLNQRYQCMKQLAGRDLEDILQCALPCYEGLFIPCHDNIIQDLLFTFATWHSYCAM</sequence>
<reference evidence="1 2" key="1">
    <citation type="journal article" date="2014" name="BMC Genomics">
        <title>Genome and secretome analysis of the hemibiotrophic fungal pathogen, Moniliophthora roreri, which causes frosty pod rot disease of cacao: mechanisms of the biotrophic and necrotrophic phases.</title>
        <authorList>
            <person name="Meinhardt L.W."/>
            <person name="Costa G.G.L."/>
            <person name="Thomazella D.P.T."/>
            <person name="Teixeira P.J.P.L."/>
            <person name="Carazzolle M.F."/>
            <person name="Schuster S.C."/>
            <person name="Carlson J.E."/>
            <person name="Guiltinan M.J."/>
            <person name="Mieczkowski P."/>
            <person name="Farmer A."/>
            <person name="Ramaraj T."/>
            <person name="Crozier J."/>
            <person name="Davis R.E."/>
            <person name="Shao J."/>
            <person name="Melnick R.L."/>
            <person name="Pereira G.A.G."/>
            <person name="Bailey B.A."/>
        </authorList>
    </citation>
    <scope>NUCLEOTIDE SEQUENCE [LARGE SCALE GENOMIC DNA]</scope>
    <source>
        <strain evidence="1 2">MCA 2997</strain>
    </source>
</reference>
<dbReference type="EMBL" id="AWSO01001384">
    <property type="protein sequence ID" value="ESK84010.1"/>
    <property type="molecule type" value="Genomic_DNA"/>
</dbReference>
<comment type="caution">
    <text evidence="1">The sequence shown here is derived from an EMBL/GenBank/DDBJ whole genome shotgun (WGS) entry which is preliminary data.</text>
</comment>
<evidence type="ECO:0000313" key="2">
    <source>
        <dbReference type="Proteomes" id="UP000017559"/>
    </source>
</evidence>
<accession>V2WUX0</accession>
<proteinExistence type="predicted"/>
<dbReference type="GO" id="GO:0005840">
    <property type="term" value="C:ribosome"/>
    <property type="evidence" value="ECO:0007669"/>
    <property type="project" value="UniProtKB-KW"/>
</dbReference>
<evidence type="ECO:0000313" key="1">
    <source>
        <dbReference type="EMBL" id="ESK84010.1"/>
    </source>
</evidence>
<protein>
    <submittedName>
        <fullName evidence="1">Ubiquitin and ribosomal protein s27a</fullName>
    </submittedName>
</protein>
<dbReference type="InterPro" id="IPR041078">
    <property type="entry name" value="Plavaka"/>
</dbReference>
<dbReference type="HOGENOM" id="CLU_002498_2_0_1"/>
<dbReference type="Proteomes" id="UP000017559">
    <property type="component" value="Unassembled WGS sequence"/>
</dbReference>
<dbReference type="Pfam" id="PF18759">
    <property type="entry name" value="Plavaka"/>
    <property type="match status" value="1"/>
</dbReference>
<name>V2WUX0_MONRO</name>
<dbReference type="STRING" id="1381753.V2WUX0"/>
<gene>
    <name evidence="1" type="ORF">Moror_11531</name>
</gene>
<dbReference type="KEGG" id="mrr:Moror_11531"/>
<organism evidence="1 2">
    <name type="scientific">Moniliophthora roreri (strain MCA 2997)</name>
    <name type="common">Cocoa frosty pod rot fungus</name>
    <name type="synonym">Crinipellis roreri</name>
    <dbReference type="NCBI Taxonomy" id="1381753"/>
    <lineage>
        <taxon>Eukaryota</taxon>
        <taxon>Fungi</taxon>
        <taxon>Dikarya</taxon>
        <taxon>Basidiomycota</taxon>
        <taxon>Agaricomycotina</taxon>
        <taxon>Agaricomycetes</taxon>
        <taxon>Agaricomycetidae</taxon>
        <taxon>Agaricales</taxon>
        <taxon>Marasmiineae</taxon>
        <taxon>Marasmiaceae</taxon>
        <taxon>Moniliophthora</taxon>
    </lineage>
</organism>
<dbReference type="AlphaFoldDB" id="V2WUX0"/>
<keyword evidence="2" id="KW-1185">Reference proteome</keyword>
<keyword evidence="1" id="KW-0687">Ribonucleoprotein</keyword>